<dbReference type="Pfam" id="PF04977">
    <property type="entry name" value="DivIC"/>
    <property type="match status" value="1"/>
</dbReference>
<reference evidence="3 4" key="1">
    <citation type="submission" date="2017-07" db="EMBL/GenBank/DDBJ databases">
        <title>Tetzosporium hominis gen.nov. sp.nov.</title>
        <authorList>
            <person name="Tetz G."/>
            <person name="Tetz V."/>
        </authorList>
    </citation>
    <scope>NUCLEOTIDE SEQUENCE [LARGE SCALE GENOMIC DNA]</scope>
    <source>
        <strain evidence="3 4">VT-49</strain>
    </source>
</reference>
<proteinExistence type="predicted"/>
<comment type="caution">
    <text evidence="3">The sequence shown here is derived from an EMBL/GenBank/DDBJ whole genome shotgun (WGS) entry which is preliminary data.</text>
</comment>
<dbReference type="GO" id="GO:0051301">
    <property type="term" value="P:cell division"/>
    <property type="evidence" value="ECO:0007669"/>
    <property type="project" value="InterPro"/>
</dbReference>
<gene>
    <name evidence="3" type="ORF">CF394_03785</name>
</gene>
<name>A0A264W5R0_9BACL</name>
<dbReference type="Proteomes" id="UP000217065">
    <property type="component" value="Unassembled WGS sequence"/>
</dbReference>
<dbReference type="AlphaFoldDB" id="A0A264W5R0"/>
<protein>
    <recommendedName>
        <fullName evidence="5">Cell division protein DIVIC</fullName>
    </recommendedName>
</protein>
<organism evidence="3 4">
    <name type="scientific">Tetzosporium hominis</name>
    <dbReference type="NCBI Taxonomy" id="2020506"/>
    <lineage>
        <taxon>Bacteria</taxon>
        <taxon>Bacillati</taxon>
        <taxon>Bacillota</taxon>
        <taxon>Bacilli</taxon>
        <taxon>Bacillales</taxon>
        <taxon>Caryophanaceae</taxon>
        <taxon>Tetzosporium</taxon>
    </lineage>
</organism>
<keyword evidence="2" id="KW-0472">Membrane</keyword>
<dbReference type="PANTHER" id="PTHR40027">
    <property type="entry name" value="CELL DIVISION PROTEIN DIVIC"/>
    <property type="match status" value="1"/>
</dbReference>
<dbReference type="RefSeq" id="WP_094941911.1">
    <property type="nucleotide sequence ID" value="NZ_NOKQ01000180.1"/>
</dbReference>
<keyword evidence="2" id="KW-1133">Transmembrane helix</keyword>
<dbReference type="EMBL" id="NOKQ01000180">
    <property type="protein sequence ID" value="OZS78928.1"/>
    <property type="molecule type" value="Genomic_DNA"/>
</dbReference>
<evidence type="ECO:0000256" key="1">
    <source>
        <dbReference type="SAM" id="Coils"/>
    </source>
</evidence>
<dbReference type="InterPro" id="IPR039076">
    <property type="entry name" value="DivIC"/>
</dbReference>
<evidence type="ECO:0000313" key="3">
    <source>
        <dbReference type="EMBL" id="OZS78928.1"/>
    </source>
</evidence>
<keyword evidence="2" id="KW-0812">Transmembrane</keyword>
<sequence>MSQNERTNQLEQQISSINSEYVRSVQKKKKRQQAQRVRLYRRLAAFAVVASLVIGFLVHSLLESQRTLAEKKATQIEVEQSLAETTEEKESLELQIAKLNDDEYIGKLLRKDYFLSEENELIFTLPKDDTDEKSDE</sequence>
<evidence type="ECO:0008006" key="5">
    <source>
        <dbReference type="Google" id="ProtNLM"/>
    </source>
</evidence>
<dbReference type="InterPro" id="IPR007060">
    <property type="entry name" value="FtsL/DivIC"/>
</dbReference>
<keyword evidence="1" id="KW-0175">Coiled coil</keyword>
<evidence type="ECO:0000313" key="4">
    <source>
        <dbReference type="Proteomes" id="UP000217065"/>
    </source>
</evidence>
<dbReference type="OrthoDB" id="2991180at2"/>
<accession>A0A264W5R0</accession>
<feature type="coiled-coil region" evidence="1">
    <location>
        <begin position="75"/>
        <end position="102"/>
    </location>
</feature>
<keyword evidence="4" id="KW-1185">Reference proteome</keyword>
<feature type="transmembrane region" description="Helical" evidence="2">
    <location>
        <begin position="39"/>
        <end position="62"/>
    </location>
</feature>
<evidence type="ECO:0000256" key="2">
    <source>
        <dbReference type="SAM" id="Phobius"/>
    </source>
</evidence>
<dbReference type="PANTHER" id="PTHR40027:SF1">
    <property type="entry name" value="CELL DIVISION PROTEIN DIVIC"/>
    <property type="match status" value="1"/>
</dbReference>